<dbReference type="SUPFAM" id="SSF46785">
    <property type="entry name" value="Winged helix' DNA-binding domain"/>
    <property type="match status" value="1"/>
</dbReference>
<dbReference type="InterPro" id="IPR038475">
    <property type="entry name" value="RecG_C_sf"/>
</dbReference>
<dbReference type="InterPro" id="IPR036388">
    <property type="entry name" value="WH-like_DNA-bd_sf"/>
</dbReference>
<dbReference type="EMBL" id="CBIT010000120">
    <property type="protein sequence ID" value="CDE32162.1"/>
    <property type="molecule type" value="Genomic_DNA"/>
</dbReference>
<dbReference type="AlphaFoldDB" id="R7H1R6"/>
<evidence type="ECO:0000313" key="4">
    <source>
        <dbReference type="EMBL" id="CDE32162.1"/>
    </source>
</evidence>
<dbReference type="Gene3D" id="1.10.10.10">
    <property type="entry name" value="Winged helix-like DNA-binding domain superfamily/Winged helix DNA-binding domain"/>
    <property type="match status" value="1"/>
</dbReference>
<dbReference type="InterPro" id="IPR007421">
    <property type="entry name" value="Schlafen_AlbA_2_dom"/>
</dbReference>
<gene>
    <name evidence="4" type="ORF">BN741_01234</name>
</gene>
<feature type="domain" description="Schlafen AlbA-2" evidence="2">
    <location>
        <begin position="17"/>
        <end position="146"/>
    </location>
</feature>
<reference evidence="4" key="1">
    <citation type="submission" date="2012-11" db="EMBL/GenBank/DDBJ databases">
        <title>Dependencies among metagenomic species, viruses, plasmids and units of genetic variation.</title>
        <authorList>
            <person name="Nielsen H.B."/>
            <person name="Almeida M."/>
            <person name="Juncker A.S."/>
            <person name="Rasmussen S."/>
            <person name="Li J."/>
            <person name="Sunagawa S."/>
            <person name="Plichta D."/>
            <person name="Gautier L."/>
            <person name="Le Chatelier E."/>
            <person name="Peletier E."/>
            <person name="Bonde I."/>
            <person name="Nielsen T."/>
            <person name="Manichanh C."/>
            <person name="Arumugam M."/>
            <person name="Batto J."/>
            <person name="Santos M.B.Q.D."/>
            <person name="Blom N."/>
            <person name="Borruel N."/>
            <person name="Burgdorf K.S."/>
            <person name="Boumezbeur F."/>
            <person name="Casellas F."/>
            <person name="Dore J."/>
            <person name="Guarner F."/>
            <person name="Hansen T."/>
            <person name="Hildebrand F."/>
            <person name="Kaas R.S."/>
            <person name="Kennedy S."/>
            <person name="Kristiansen K."/>
            <person name="Kultima J.R."/>
            <person name="Leonard P."/>
            <person name="Levenez F."/>
            <person name="Lund O."/>
            <person name="Moumen B."/>
            <person name="Le Paslier D."/>
            <person name="Pons N."/>
            <person name="Pedersen O."/>
            <person name="Prifti E."/>
            <person name="Qin J."/>
            <person name="Raes J."/>
            <person name="Tap J."/>
            <person name="Tims S."/>
            <person name="Ussery D.W."/>
            <person name="Yamada T."/>
            <person name="MetaHit consortium"/>
            <person name="Renault P."/>
            <person name="Sicheritz-Ponten T."/>
            <person name="Bork P."/>
            <person name="Wang J."/>
            <person name="Brunak S."/>
            <person name="Ehrlich S.D."/>
        </authorList>
    </citation>
    <scope>NUCLEOTIDE SEQUENCE [LARGE SCALE GENOMIC DNA]</scope>
</reference>
<dbReference type="Gene3D" id="3.30.565.60">
    <property type="match status" value="1"/>
</dbReference>
<dbReference type="STRING" id="1263103.BN741_01234"/>
<feature type="compositionally biased region" description="Polar residues" evidence="1">
    <location>
        <begin position="443"/>
        <end position="457"/>
    </location>
</feature>
<dbReference type="Pfam" id="PF04326">
    <property type="entry name" value="SLFN_AlbA_2"/>
    <property type="match status" value="1"/>
</dbReference>
<sequence length="522" mass="58555">MALAININDLLNKQKIESNRIEFKKGWNLGSIYHSICAFANDFDDLGGGYIIVGVDTDDKTGMAIRPVEGVPIEKIDGILQEMVAYNNKMAPYYLPRTSVEEVDGKQVIVIWCPAGSYRPYSVPVNVTAKGSKEYFYIRSGTSSIEARGEVLVELRELANRMPFDERGNSDIQLEDISLVLLRDYLVKVGSKLADEVITTPLATILDQMELYTGPKENRLLRNVAAMMFCENPNKFFPYTQIDVVTFPNGKMKDPNNFTEVTFKGSVPQMIKQTMDYIKSNVLKEHVRKVSGRQEAERFWNYPYDAIEEAVVNSVYHRDFLQHEPIEITIEPSGISILNCPGPDRSISKEDIAKGDMLKSRRYRNRRLGDFLKELDLTEGRSTGVPTIQAKLAENGSPRAIFETTDDRLTFLVTIPIHEGCSDSSETKSKSSGTQQKSSGTKPESSGTQLKSSGTRQKTSDKIIEMIKKDPKITAPQIAMELGISTRGVEKNLRQLRETGTLKRVGSPTFGGYWEIVNLDND</sequence>
<comment type="caution">
    <text evidence="4">The sequence shown here is derived from an EMBL/GenBank/DDBJ whole genome shotgun (WGS) entry which is preliminary data.</text>
</comment>
<feature type="region of interest" description="Disordered" evidence="1">
    <location>
        <begin position="421"/>
        <end position="461"/>
    </location>
</feature>
<feature type="compositionally biased region" description="Low complexity" evidence="1">
    <location>
        <begin position="430"/>
        <end position="442"/>
    </location>
</feature>
<evidence type="ECO:0000256" key="1">
    <source>
        <dbReference type="SAM" id="MobiDB-lite"/>
    </source>
</evidence>
<evidence type="ECO:0000259" key="2">
    <source>
        <dbReference type="Pfam" id="PF04326"/>
    </source>
</evidence>
<name>R7H1R6_9BACT</name>
<feature type="domain" description="Helix-turn-helix type 11" evidence="3">
    <location>
        <begin position="462"/>
        <end position="500"/>
    </location>
</feature>
<dbReference type="Pfam" id="PF13749">
    <property type="entry name" value="HATPase_c_4"/>
    <property type="match status" value="1"/>
</dbReference>
<protein>
    <submittedName>
        <fullName evidence="4">Divergent AAA domain-containing protein</fullName>
    </submittedName>
</protein>
<accession>R7H1R6</accession>
<proteinExistence type="predicted"/>
<dbReference type="PANTHER" id="PTHR30595">
    <property type="entry name" value="GLPR-RELATED TRANSCRIPTIONAL REPRESSOR"/>
    <property type="match status" value="1"/>
</dbReference>
<organism evidence="4 5">
    <name type="scientific">Leyella stercorea CAG:629</name>
    <dbReference type="NCBI Taxonomy" id="1263103"/>
    <lineage>
        <taxon>Bacteria</taxon>
        <taxon>Pseudomonadati</taxon>
        <taxon>Bacteroidota</taxon>
        <taxon>Bacteroidia</taxon>
        <taxon>Bacteroidales</taxon>
        <taxon>Prevotellaceae</taxon>
        <taxon>Leyella</taxon>
    </lineage>
</organism>
<dbReference type="PANTHER" id="PTHR30595:SF6">
    <property type="entry name" value="SCHLAFEN ALBA-2 DOMAIN-CONTAINING PROTEIN"/>
    <property type="match status" value="1"/>
</dbReference>
<evidence type="ECO:0000259" key="3">
    <source>
        <dbReference type="Pfam" id="PF08279"/>
    </source>
</evidence>
<dbReference type="InterPro" id="IPR013196">
    <property type="entry name" value="HTH_11"/>
</dbReference>
<evidence type="ECO:0000313" key="5">
    <source>
        <dbReference type="Proteomes" id="UP000018072"/>
    </source>
</evidence>
<dbReference type="RefSeq" id="WP_022430439.1">
    <property type="nucleotide sequence ID" value="NZ_FR899256.1"/>
</dbReference>
<dbReference type="Pfam" id="PF08279">
    <property type="entry name" value="HTH_11"/>
    <property type="match status" value="1"/>
</dbReference>
<dbReference type="InterPro" id="IPR038461">
    <property type="entry name" value="Schlafen_AlbA_2_dom_sf"/>
</dbReference>
<dbReference type="InterPro" id="IPR036390">
    <property type="entry name" value="WH_DNA-bd_sf"/>
</dbReference>
<dbReference type="Proteomes" id="UP000018072">
    <property type="component" value="Unassembled WGS sequence"/>
</dbReference>
<dbReference type="Gene3D" id="3.30.950.30">
    <property type="entry name" value="Schlafen, AAA domain"/>
    <property type="match status" value="1"/>
</dbReference>